<sequence>MYNEVPITDKKPSSRWLGKSTFNWYIYYCSFAAIWLTIAGTVSLIWISPMISILQSNDPNINPLGKPISTIHLSVLTSVSFLSPLLTTPTIGKISDKFGRKNSMIFSATLTALSYLTIAFVPNFYIYCICRLITGVAKDYILVNCSIYSNEITEPSKRGRFGLYFTLAYPLGYLYGYVIGAYAAFRLFNILCSLPAVVHLLLCAFITDSPVALALKGKRTKALRALEKLRDSGQEKDLELELSAILREVKSKAENSSFQLKNLWNNAASRKALLLGLVVTFSEKCCGINFVLPFSADCFNRLNLSGNTVNILIAVIQFFGFLFSACIVNKVGKKRLMISSMIVCILSMLSMGCYLFLHSKQIVSSNLDWLSVVCVLVFMTGYSTGLGCVELSILCELFPTQFRALGVTLAVTAGVLISFISLFAFPIVRERFGEYPVLWFYGLINSVFLIIVYFKLPETTGKSFEKIQNLLEENK</sequence>
<evidence type="ECO:0000256" key="6">
    <source>
        <dbReference type="ARBA" id="ARBA00022989"/>
    </source>
</evidence>
<accession>A0A9N9XS36</accession>
<dbReference type="EMBL" id="OU900100">
    <property type="protein sequence ID" value="CAG9863889.1"/>
    <property type="molecule type" value="Genomic_DNA"/>
</dbReference>
<keyword evidence="2" id="KW-0813">Transport</keyword>
<keyword evidence="3" id="KW-1003">Cell membrane</keyword>
<organism evidence="9 10">
    <name type="scientific">Phyllotreta striolata</name>
    <name type="common">Striped flea beetle</name>
    <name type="synonym">Crioceris striolata</name>
    <dbReference type="NCBI Taxonomy" id="444603"/>
    <lineage>
        <taxon>Eukaryota</taxon>
        <taxon>Metazoa</taxon>
        <taxon>Ecdysozoa</taxon>
        <taxon>Arthropoda</taxon>
        <taxon>Hexapoda</taxon>
        <taxon>Insecta</taxon>
        <taxon>Pterygota</taxon>
        <taxon>Neoptera</taxon>
        <taxon>Endopterygota</taxon>
        <taxon>Coleoptera</taxon>
        <taxon>Polyphaga</taxon>
        <taxon>Cucujiformia</taxon>
        <taxon>Chrysomeloidea</taxon>
        <taxon>Chrysomelidae</taxon>
        <taxon>Galerucinae</taxon>
        <taxon>Alticini</taxon>
        <taxon>Phyllotreta</taxon>
    </lineage>
</organism>
<keyword evidence="10" id="KW-1185">Reference proteome</keyword>
<proteinExistence type="predicted"/>
<dbReference type="InterPro" id="IPR036259">
    <property type="entry name" value="MFS_trans_sf"/>
</dbReference>
<dbReference type="InterPro" id="IPR005828">
    <property type="entry name" value="MFS_sugar_transport-like"/>
</dbReference>
<dbReference type="InterPro" id="IPR050549">
    <property type="entry name" value="MFS_Trehalose_Transporter"/>
</dbReference>
<evidence type="ECO:0000256" key="1">
    <source>
        <dbReference type="ARBA" id="ARBA00004651"/>
    </source>
</evidence>
<feature type="transmembrane region" description="Helical" evidence="8">
    <location>
        <begin position="308"/>
        <end position="329"/>
    </location>
</feature>
<dbReference type="PANTHER" id="PTHR48021:SF1">
    <property type="entry name" value="GH07001P-RELATED"/>
    <property type="match status" value="1"/>
</dbReference>
<evidence type="ECO:0000256" key="5">
    <source>
        <dbReference type="ARBA" id="ARBA00022692"/>
    </source>
</evidence>
<feature type="transmembrane region" description="Helical" evidence="8">
    <location>
        <begin position="272"/>
        <end position="296"/>
    </location>
</feature>
<feature type="transmembrane region" description="Helical" evidence="8">
    <location>
        <begin position="25"/>
        <end position="47"/>
    </location>
</feature>
<feature type="transmembrane region" description="Helical" evidence="8">
    <location>
        <begin position="106"/>
        <end position="128"/>
    </location>
</feature>
<dbReference type="PANTHER" id="PTHR48021">
    <property type="match status" value="1"/>
</dbReference>
<dbReference type="FunFam" id="1.20.1250.20:FF:000218">
    <property type="entry name" value="facilitated trehalose transporter Tret1"/>
    <property type="match status" value="1"/>
</dbReference>
<feature type="transmembrane region" description="Helical" evidence="8">
    <location>
        <begin position="161"/>
        <end position="185"/>
    </location>
</feature>
<dbReference type="PROSITE" id="PS00216">
    <property type="entry name" value="SUGAR_TRANSPORT_1"/>
    <property type="match status" value="1"/>
</dbReference>
<dbReference type="Proteomes" id="UP001153712">
    <property type="component" value="Chromosome 7"/>
</dbReference>
<comment type="subcellular location">
    <subcellularLocation>
        <location evidence="1">Cell membrane</location>
        <topology evidence="1">Multi-pass membrane protein</topology>
    </subcellularLocation>
</comment>
<keyword evidence="4" id="KW-0762">Sugar transport</keyword>
<dbReference type="GO" id="GO:0022857">
    <property type="term" value="F:transmembrane transporter activity"/>
    <property type="evidence" value="ECO:0007669"/>
    <property type="project" value="InterPro"/>
</dbReference>
<keyword evidence="7 8" id="KW-0472">Membrane</keyword>
<dbReference type="Pfam" id="PF00083">
    <property type="entry name" value="Sugar_tr"/>
    <property type="match status" value="1"/>
</dbReference>
<gene>
    <name evidence="9" type="ORF">PHYEVI_LOCUS10165</name>
</gene>
<reference evidence="9" key="1">
    <citation type="submission" date="2022-01" db="EMBL/GenBank/DDBJ databases">
        <authorList>
            <person name="King R."/>
        </authorList>
    </citation>
    <scope>NUCLEOTIDE SEQUENCE</scope>
</reference>
<keyword evidence="6 8" id="KW-1133">Transmembrane helix</keyword>
<evidence type="ECO:0000256" key="3">
    <source>
        <dbReference type="ARBA" id="ARBA00022475"/>
    </source>
</evidence>
<name>A0A9N9XS36_PHYSR</name>
<evidence type="ECO:0000256" key="4">
    <source>
        <dbReference type="ARBA" id="ARBA00022597"/>
    </source>
</evidence>
<dbReference type="GO" id="GO:0005886">
    <property type="term" value="C:plasma membrane"/>
    <property type="evidence" value="ECO:0007669"/>
    <property type="project" value="UniProtKB-SubCell"/>
</dbReference>
<evidence type="ECO:0000256" key="8">
    <source>
        <dbReference type="SAM" id="Phobius"/>
    </source>
</evidence>
<feature type="transmembrane region" description="Helical" evidence="8">
    <location>
        <begin position="336"/>
        <end position="357"/>
    </location>
</feature>
<dbReference type="AlphaFoldDB" id="A0A9N9XS36"/>
<dbReference type="SUPFAM" id="SSF103473">
    <property type="entry name" value="MFS general substrate transporter"/>
    <property type="match status" value="1"/>
</dbReference>
<feature type="transmembrane region" description="Helical" evidence="8">
    <location>
        <begin position="197"/>
        <end position="215"/>
    </location>
</feature>
<evidence type="ECO:0000256" key="7">
    <source>
        <dbReference type="ARBA" id="ARBA00023136"/>
    </source>
</evidence>
<evidence type="ECO:0000256" key="2">
    <source>
        <dbReference type="ARBA" id="ARBA00022448"/>
    </source>
</evidence>
<dbReference type="Gene3D" id="1.20.1250.20">
    <property type="entry name" value="MFS general substrate transporter like domains"/>
    <property type="match status" value="1"/>
</dbReference>
<dbReference type="OrthoDB" id="6780574at2759"/>
<evidence type="ECO:0000313" key="9">
    <source>
        <dbReference type="EMBL" id="CAG9863889.1"/>
    </source>
</evidence>
<feature type="transmembrane region" description="Helical" evidence="8">
    <location>
        <begin position="437"/>
        <end position="456"/>
    </location>
</feature>
<evidence type="ECO:0008006" key="11">
    <source>
        <dbReference type="Google" id="ProtNLM"/>
    </source>
</evidence>
<feature type="transmembrane region" description="Helical" evidence="8">
    <location>
        <begin position="369"/>
        <end position="393"/>
    </location>
</feature>
<protein>
    <recommendedName>
        <fullName evidence="11">Major facilitator superfamily (MFS) profile domain-containing protein</fullName>
    </recommendedName>
</protein>
<evidence type="ECO:0000313" key="10">
    <source>
        <dbReference type="Proteomes" id="UP001153712"/>
    </source>
</evidence>
<feature type="transmembrane region" description="Helical" evidence="8">
    <location>
        <begin position="405"/>
        <end position="425"/>
    </location>
</feature>
<dbReference type="InterPro" id="IPR005829">
    <property type="entry name" value="Sugar_transporter_CS"/>
</dbReference>
<keyword evidence="5 8" id="KW-0812">Transmembrane</keyword>